<dbReference type="InterPro" id="IPR038765">
    <property type="entry name" value="Papain-like_cys_pep_sf"/>
</dbReference>
<evidence type="ECO:0000256" key="3">
    <source>
        <dbReference type="ARBA" id="ARBA00009085"/>
    </source>
</evidence>
<dbReference type="EMBL" id="KE560636">
    <property type="protein sequence ID" value="EPZ36171.1"/>
    <property type="molecule type" value="Genomic_DNA"/>
</dbReference>
<evidence type="ECO:0000313" key="13">
    <source>
        <dbReference type="Proteomes" id="UP000030755"/>
    </source>
</evidence>
<evidence type="ECO:0000256" key="4">
    <source>
        <dbReference type="ARBA" id="ARBA00022670"/>
    </source>
</evidence>
<dbReference type="GO" id="GO:0005829">
    <property type="term" value="C:cytosol"/>
    <property type="evidence" value="ECO:0007669"/>
    <property type="project" value="TreeGrafter"/>
</dbReference>
<feature type="domain" description="Ubiquitin-like" evidence="10">
    <location>
        <begin position="679"/>
        <end position="759"/>
    </location>
</feature>
<sequence>MNNNEIYNIIENTRDLKLPKINVEKVLKAEKDKRDLLHRGSVGIKNLGATCFMNSIFQSLFHIPSFRDLIYTLPPRGLTRLIQELFCKLERSKRAVVEPDERIFDYLGVILGEQEDVPEFIEKFISCILNEFEGTAYRDEIQNLFKGAYLFRNTCFKCNFVSSSELGFLSHKNLEDALRESLKEEYLTGENRYKCPNCNQNRECIRNTELKRLPPVLMIQLLRSQFDQASMKLKKKKNILNFPNDLTLNGVDYQLCSILIHIGKSVNRGHYFSYTFDFDSNHFKRFDDHKVFDIESENVKFKNAAKDAYMLIYLEKNSTTKRSKNPPMDIIDQVDQDNIRLLQEQAVKVESFSEFLNLMQSWKVTEFILKDCTFTDKSSLQNFINSFVKFNTSVETGGNEILCIHDQLDVNKSKNIIAVPHCLVPLLLQSGYTPATFTADDICQKCKVLSDQKLNDQRRLKFRELNRSEKRDVIIEKQWLNKWPNPSIALRCPHGLLNPRKEGWLNISREAFDFLMSFCDNSDKVCFYNDSAKCKECNPRVRLDKNTLNVFRILNDVNSPQLDSLATYILLPAQVLEDIQNYIKKILINFPFAYTYEGLLCEHNLLPFDLNDQYDWTCTHKFHVVEDYVVQKLRLEIANIISLQYENGKVIPSIGICNPCRLKRYSCFTNEFVIVQKRKSIGTKRRKNDASNKLRLQMSHFNTIKELKMEVMEQWNVPCFYQTLYNEGVELPDDDSLTLQQAGIIPNSVLTLSIFEESSEFDYIV</sequence>
<dbReference type="Gene3D" id="3.90.70.10">
    <property type="entry name" value="Cysteine proteinases"/>
    <property type="match status" value="1"/>
</dbReference>
<feature type="domain" description="USP" evidence="11">
    <location>
        <begin position="42"/>
        <end position="316"/>
    </location>
</feature>
<dbReference type="PROSITE" id="PS00973">
    <property type="entry name" value="USP_2"/>
    <property type="match status" value="1"/>
</dbReference>
<dbReference type="SUPFAM" id="SSF54001">
    <property type="entry name" value="Cysteine proteinases"/>
    <property type="match status" value="1"/>
</dbReference>
<dbReference type="HOGENOM" id="CLU_364912_0_0_1"/>
<dbReference type="InterPro" id="IPR018200">
    <property type="entry name" value="USP_CS"/>
</dbReference>
<dbReference type="PROSITE" id="PS50053">
    <property type="entry name" value="UBIQUITIN_2"/>
    <property type="match status" value="1"/>
</dbReference>
<comment type="subcellular location">
    <subcellularLocation>
        <location evidence="2">Nucleus</location>
    </subcellularLocation>
</comment>
<dbReference type="EC" id="3.4.19.12" evidence="9"/>
<comment type="similarity">
    <text evidence="3 9">Belongs to the peptidase C19 family.</text>
</comment>
<dbReference type="AlphaFoldDB" id="A0A075B0Y3"/>
<dbReference type="SUPFAM" id="SSF54236">
    <property type="entry name" value="Ubiquitin-like"/>
    <property type="match status" value="1"/>
</dbReference>
<dbReference type="PROSITE" id="PS00972">
    <property type="entry name" value="USP_1"/>
    <property type="match status" value="1"/>
</dbReference>
<dbReference type="InterPro" id="IPR001394">
    <property type="entry name" value="Peptidase_C19_UCH"/>
</dbReference>
<keyword evidence="7 9" id="KW-0788">Thiol protease</keyword>
<dbReference type="STRING" id="988480.A0A075B0Y3"/>
<dbReference type="GO" id="GO:0004843">
    <property type="term" value="F:cysteine-type deubiquitinase activity"/>
    <property type="evidence" value="ECO:0007669"/>
    <property type="project" value="UniProtKB-UniRule"/>
</dbReference>
<dbReference type="PANTHER" id="PTHR24006">
    <property type="entry name" value="UBIQUITIN CARBOXYL-TERMINAL HYDROLASE"/>
    <property type="match status" value="1"/>
</dbReference>
<dbReference type="InterPro" id="IPR028889">
    <property type="entry name" value="USP"/>
</dbReference>
<evidence type="ECO:0000259" key="10">
    <source>
        <dbReference type="PROSITE" id="PS50053"/>
    </source>
</evidence>
<evidence type="ECO:0000256" key="2">
    <source>
        <dbReference type="ARBA" id="ARBA00004123"/>
    </source>
</evidence>
<evidence type="ECO:0000256" key="6">
    <source>
        <dbReference type="ARBA" id="ARBA00022801"/>
    </source>
</evidence>
<accession>A0A075B0Y3</accession>
<evidence type="ECO:0000256" key="9">
    <source>
        <dbReference type="RuleBase" id="RU366025"/>
    </source>
</evidence>
<name>A0A075B0Y3_ROZAC</name>
<dbReference type="PROSITE" id="PS50235">
    <property type="entry name" value="USP_3"/>
    <property type="match status" value="1"/>
</dbReference>
<dbReference type="PANTHER" id="PTHR24006:SF722">
    <property type="entry name" value="UBIQUITIN CARBOXYL-TERMINAL HYDROLASE 48"/>
    <property type="match status" value="1"/>
</dbReference>
<dbReference type="InterPro" id="IPR050164">
    <property type="entry name" value="Peptidase_C19"/>
</dbReference>
<dbReference type="InterPro" id="IPR000626">
    <property type="entry name" value="Ubiquitin-like_dom"/>
</dbReference>
<dbReference type="GO" id="GO:0006508">
    <property type="term" value="P:proteolysis"/>
    <property type="evidence" value="ECO:0007669"/>
    <property type="project" value="UniProtKB-KW"/>
</dbReference>
<reference evidence="12 13" key="1">
    <citation type="journal article" date="2013" name="Curr. Biol.">
        <title>Shared signatures of parasitism and phylogenomics unite Cryptomycota and microsporidia.</title>
        <authorList>
            <person name="James T.Y."/>
            <person name="Pelin A."/>
            <person name="Bonen L."/>
            <person name="Ahrendt S."/>
            <person name="Sain D."/>
            <person name="Corradi N."/>
            <person name="Stajich J.E."/>
        </authorList>
    </citation>
    <scope>NUCLEOTIDE SEQUENCE [LARGE SCALE GENOMIC DNA]</scope>
    <source>
        <strain evidence="12 13">CSF55</strain>
    </source>
</reference>
<evidence type="ECO:0000256" key="5">
    <source>
        <dbReference type="ARBA" id="ARBA00022786"/>
    </source>
</evidence>
<dbReference type="InterPro" id="IPR029071">
    <property type="entry name" value="Ubiquitin-like_domsf"/>
</dbReference>
<keyword evidence="8" id="KW-0539">Nucleus</keyword>
<dbReference type="Pfam" id="PF00443">
    <property type="entry name" value="UCH"/>
    <property type="match status" value="1"/>
</dbReference>
<keyword evidence="6 9" id="KW-0378">Hydrolase</keyword>
<dbReference type="GO" id="GO:0016579">
    <property type="term" value="P:protein deubiquitination"/>
    <property type="evidence" value="ECO:0007669"/>
    <property type="project" value="InterPro"/>
</dbReference>
<proteinExistence type="inferred from homology"/>
<gene>
    <name evidence="12" type="ORF">O9G_002237</name>
</gene>
<protein>
    <recommendedName>
        <fullName evidence="9">Ubiquitin carboxyl-terminal hydrolase</fullName>
        <ecNumber evidence="9">3.4.19.12</ecNumber>
    </recommendedName>
</protein>
<organism evidence="12 13">
    <name type="scientific">Rozella allomycis (strain CSF55)</name>
    <dbReference type="NCBI Taxonomy" id="988480"/>
    <lineage>
        <taxon>Eukaryota</taxon>
        <taxon>Fungi</taxon>
        <taxon>Fungi incertae sedis</taxon>
        <taxon>Cryptomycota</taxon>
        <taxon>Cryptomycota incertae sedis</taxon>
        <taxon>Rozella</taxon>
    </lineage>
</organism>
<evidence type="ECO:0000259" key="11">
    <source>
        <dbReference type="PROSITE" id="PS50235"/>
    </source>
</evidence>
<evidence type="ECO:0000256" key="7">
    <source>
        <dbReference type="ARBA" id="ARBA00022807"/>
    </source>
</evidence>
<keyword evidence="4 9" id="KW-0645">Protease</keyword>
<dbReference type="Proteomes" id="UP000030755">
    <property type="component" value="Unassembled WGS sequence"/>
</dbReference>
<evidence type="ECO:0000313" key="12">
    <source>
        <dbReference type="EMBL" id="EPZ36171.1"/>
    </source>
</evidence>
<evidence type="ECO:0000256" key="1">
    <source>
        <dbReference type="ARBA" id="ARBA00000707"/>
    </source>
</evidence>
<dbReference type="Gene3D" id="3.10.20.90">
    <property type="entry name" value="Phosphatidylinositol 3-kinase Catalytic Subunit, Chain A, domain 1"/>
    <property type="match status" value="1"/>
</dbReference>
<comment type="catalytic activity">
    <reaction evidence="1 9">
        <text>Thiol-dependent hydrolysis of ester, thioester, amide, peptide and isopeptide bonds formed by the C-terminal Gly of ubiquitin (a 76-residue protein attached to proteins as an intracellular targeting signal).</text>
        <dbReference type="EC" id="3.4.19.12"/>
    </reaction>
</comment>
<evidence type="ECO:0000256" key="8">
    <source>
        <dbReference type="ARBA" id="ARBA00023242"/>
    </source>
</evidence>
<dbReference type="GO" id="GO:0005634">
    <property type="term" value="C:nucleus"/>
    <property type="evidence" value="ECO:0007669"/>
    <property type="project" value="UniProtKB-SubCell"/>
</dbReference>
<keyword evidence="13" id="KW-1185">Reference proteome</keyword>
<keyword evidence="5 9" id="KW-0833">Ubl conjugation pathway</keyword>
<dbReference type="OrthoDB" id="289038at2759"/>